<keyword evidence="1" id="KW-0812">Transmembrane</keyword>
<dbReference type="EMBL" id="CAQQ02068304">
    <property type="status" value="NOT_ANNOTATED_CDS"/>
    <property type="molecule type" value="Genomic_DNA"/>
</dbReference>
<protein>
    <submittedName>
        <fullName evidence="2">Uncharacterized protein</fullName>
    </submittedName>
</protein>
<dbReference type="HOGENOM" id="CLU_2519022_0_0_1"/>
<keyword evidence="1" id="KW-0472">Membrane</keyword>
<sequence length="85" mass="10013">HGKRLILESNCFYNLLNNLKRRPEYLIPWLLVQFVVLVVLLIGIVYVFVLFVQFDPSKHSNDRPDLLYIILALTFVTSSYMWAVI</sequence>
<dbReference type="Proteomes" id="UP000015102">
    <property type="component" value="Unassembled WGS sequence"/>
</dbReference>
<accession>T1GX41</accession>
<reference evidence="2" key="2">
    <citation type="submission" date="2015-06" db="UniProtKB">
        <authorList>
            <consortium name="EnsemblMetazoa"/>
        </authorList>
    </citation>
    <scope>IDENTIFICATION</scope>
</reference>
<keyword evidence="3" id="KW-1185">Reference proteome</keyword>
<feature type="transmembrane region" description="Helical" evidence="1">
    <location>
        <begin position="66"/>
        <end position="83"/>
    </location>
</feature>
<evidence type="ECO:0000313" key="3">
    <source>
        <dbReference type="Proteomes" id="UP000015102"/>
    </source>
</evidence>
<dbReference type="AlphaFoldDB" id="T1GX41"/>
<dbReference type="EMBL" id="CAQQ02068303">
    <property type="status" value="NOT_ANNOTATED_CDS"/>
    <property type="molecule type" value="Genomic_DNA"/>
</dbReference>
<name>T1GX41_MEGSC</name>
<organism evidence="2 3">
    <name type="scientific">Megaselia scalaris</name>
    <name type="common">Humpbacked fly</name>
    <name type="synonym">Phora scalaris</name>
    <dbReference type="NCBI Taxonomy" id="36166"/>
    <lineage>
        <taxon>Eukaryota</taxon>
        <taxon>Metazoa</taxon>
        <taxon>Ecdysozoa</taxon>
        <taxon>Arthropoda</taxon>
        <taxon>Hexapoda</taxon>
        <taxon>Insecta</taxon>
        <taxon>Pterygota</taxon>
        <taxon>Neoptera</taxon>
        <taxon>Endopterygota</taxon>
        <taxon>Diptera</taxon>
        <taxon>Brachycera</taxon>
        <taxon>Muscomorpha</taxon>
        <taxon>Platypezoidea</taxon>
        <taxon>Phoridae</taxon>
        <taxon>Megaseliini</taxon>
        <taxon>Megaselia</taxon>
    </lineage>
</organism>
<evidence type="ECO:0000313" key="2">
    <source>
        <dbReference type="EnsemblMetazoa" id="MESCA008381-PA"/>
    </source>
</evidence>
<evidence type="ECO:0000256" key="1">
    <source>
        <dbReference type="SAM" id="Phobius"/>
    </source>
</evidence>
<feature type="transmembrane region" description="Helical" evidence="1">
    <location>
        <begin position="26"/>
        <end position="54"/>
    </location>
</feature>
<proteinExistence type="predicted"/>
<keyword evidence="1" id="KW-1133">Transmembrane helix</keyword>
<reference evidence="3" key="1">
    <citation type="submission" date="2013-02" db="EMBL/GenBank/DDBJ databases">
        <authorList>
            <person name="Hughes D."/>
        </authorList>
    </citation>
    <scope>NUCLEOTIDE SEQUENCE</scope>
    <source>
        <strain>Durham</strain>
        <strain evidence="3">NC isolate 2 -- Noor lab</strain>
    </source>
</reference>
<dbReference type="EnsemblMetazoa" id="MESCA008381-RA">
    <property type="protein sequence ID" value="MESCA008381-PA"/>
    <property type="gene ID" value="MESCA008381"/>
</dbReference>